<accession>A0ABV5YAH6</accession>
<protein>
    <submittedName>
        <fullName evidence="8">GlsB/YeaQ/YmgE family stress response membrane protein</fullName>
    </submittedName>
</protein>
<dbReference type="InterPro" id="IPR007341">
    <property type="entry name" value="Transgly_assoc"/>
</dbReference>
<feature type="transmembrane region" description="Helical" evidence="7">
    <location>
        <begin position="56"/>
        <end position="76"/>
    </location>
</feature>
<sequence>MLTVIWFILIGAVIGLLARLVVPGRNPMGVLLTILVGIVGAVLGGVVAGAVGAGSILAFIFSVVIAAILVALLSGVGGRRHRAL</sequence>
<dbReference type="RefSeq" id="WP_378197292.1">
    <property type="nucleotide sequence ID" value="NZ_JBHLZP010000036.1"/>
</dbReference>
<evidence type="ECO:0000313" key="8">
    <source>
        <dbReference type="EMBL" id="MFB9832029.1"/>
    </source>
</evidence>
<keyword evidence="9" id="KW-1185">Reference proteome</keyword>
<keyword evidence="6 7" id="KW-0472">Membrane</keyword>
<dbReference type="EMBL" id="JBHLZP010000036">
    <property type="protein sequence ID" value="MFB9832029.1"/>
    <property type="molecule type" value="Genomic_DNA"/>
</dbReference>
<proteinExistence type="inferred from homology"/>
<comment type="subcellular location">
    <subcellularLocation>
        <location evidence="1">Cell membrane</location>
        <topology evidence="1">Multi-pass membrane protein</topology>
    </subcellularLocation>
</comment>
<evidence type="ECO:0000256" key="3">
    <source>
        <dbReference type="ARBA" id="ARBA00022475"/>
    </source>
</evidence>
<name>A0ABV5YAH6_9ACTN</name>
<dbReference type="PANTHER" id="PTHR33884:SF3">
    <property type="entry name" value="UPF0410 PROTEIN YMGE"/>
    <property type="match status" value="1"/>
</dbReference>
<feature type="transmembrane region" description="Helical" evidence="7">
    <location>
        <begin position="6"/>
        <end position="22"/>
    </location>
</feature>
<evidence type="ECO:0000313" key="9">
    <source>
        <dbReference type="Proteomes" id="UP001589627"/>
    </source>
</evidence>
<reference evidence="8 9" key="1">
    <citation type="submission" date="2024-09" db="EMBL/GenBank/DDBJ databases">
        <authorList>
            <person name="Sun Q."/>
            <person name="Mori K."/>
        </authorList>
    </citation>
    <scope>NUCLEOTIDE SEQUENCE [LARGE SCALE GENOMIC DNA]</scope>
    <source>
        <strain evidence="8 9">TBRC 0563</strain>
    </source>
</reference>
<dbReference type="Proteomes" id="UP001589627">
    <property type="component" value="Unassembled WGS sequence"/>
</dbReference>
<comment type="similarity">
    <text evidence="2">Belongs to the UPF0410 family.</text>
</comment>
<evidence type="ECO:0000256" key="7">
    <source>
        <dbReference type="SAM" id="Phobius"/>
    </source>
</evidence>
<keyword evidence="3" id="KW-1003">Cell membrane</keyword>
<evidence type="ECO:0000256" key="5">
    <source>
        <dbReference type="ARBA" id="ARBA00022989"/>
    </source>
</evidence>
<evidence type="ECO:0000256" key="6">
    <source>
        <dbReference type="ARBA" id="ARBA00023136"/>
    </source>
</evidence>
<feature type="transmembrane region" description="Helical" evidence="7">
    <location>
        <begin position="29"/>
        <end position="50"/>
    </location>
</feature>
<evidence type="ECO:0000256" key="4">
    <source>
        <dbReference type="ARBA" id="ARBA00022692"/>
    </source>
</evidence>
<gene>
    <name evidence="8" type="ORF">ACFFNX_07490</name>
</gene>
<dbReference type="PANTHER" id="PTHR33884">
    <property type="entry name" value="UPF0410 PROTEIN YMGE"/>
    <property type="match status" value="1"/>
</dbReference>
<keyword evidence="5 7" id="KW-1133">Transmembrane helix</keyword>
<comment type="caution">
    <text evidence="8">The sequence shown here is derived from an EMBL/GenBank/DDBJ whole genome shotgun (WGS) entry which is preliminary data.</text>
</comment>
<organism evidence="8 9">
    <name type="scientific">Actinoallomurus acaciae</name>
    <dbReference type="NCBI Taxonomy" id="502577"/>
    <lineage>
        <taxon>Bacteria</taxon>
        <taxon>Bacillati</taxon>
        <taxon>Actinomycetota</taxon>
        <taxon>Actinomycetes</taxon>
        <taxon>Streptosporangiales</taxon>
        <taxon>Thermomonosporaceae</taxon>
        <taxon>Actinoallomurus</taxon>
    </lineage>
</organism>
<keyword evidence="4 7" id="KW-0812">Transmembrane</keyword>
<evidence type="ECO:0000256" key="2">
    <source>
        <dbReference type="ARBA" id="ARBA00011006"/>
    </source>
</evidence>
<evidence type="ECO:0000256" key="1">
    <source>
        <dbReference type="ARBA" id="ARBA00004651"/>
    </source>
</evidence>